<evidence type="ECO:0000313" key="5">
    <source>
        <dbReference type="Proteomes" id="UP000271889"/>
    </source>
</evidence>
<feature type="domain" description="Helicase C-terminal" evidence="3">
    <location>
        <begin position="1"/>
        <end position="91"/>
    </location>
</feature>
<dbReference type="SUPFAM" id="SSF52540">
    <property type="entry name" value="P-loop containing nucleoside triphosphate hydrolases"/>
    <property type="match status" value="1"/>
</dbReference>
<dbReference type="InterPro" id="IPR027417">
    <property type="entry name" value="P-loop_NTPase"/>
</dbReference>
<name>A0A3P6UX97_CYLGO</name>
<reference evidence="4 5" key="1">
    <citation type="submission" date="2018-11" db="EMBL/GenBank/DDBJ databases">
        <authorList>
            <consortium name="Pathogen Informatics"/>
        </authorList>
    </citation>
    <scope>NUCLEOTIDE SEQUENCE [LARGE SCALE GENOMIC DNA]</scope>
</reference>
<feature type="region of interest" description="Disordered" evidence="1">
    <location>
        <begin position="94"/>
        <end position="130"/>
    </location>
</feature>
<evidence type="ECO:0000256" key="2">
    <source>
        <dbReference type="SAM" id="SignalP"/>
    </source>
</evidence>
<dbReference type="OrthoDB" id="196131at2759"/>
<keyword evidence="2" id="KW-0732">Signal</keyword>
<accession>A0A3P6UX97</accession>
<evidence type="ECO:0000256" key="1">
    <source>
        <dbReference type="SAM" id="MobiDB-lite"/>
    </source>
</evidence>
<dbReference type="Pfam" id="PF00271">
    <property type="entry name" value="Helicase_C"/>
    <property type="match status" value="1"/>
</dbReference>
<evidence type="ECO:0000313" key="4">
    <source>
        <dbReference type="EMBL" id="VDK84228.1"/>
    </source>
</evidence>
<dbReference type="SMART" id="SM00490">
    <property type="entry name" value="HELICc"/>
    <property type="match status" value="1"/>
</dbReference>
<dbReference type="PROSITE" id="PS51194">
    <property type="entry name" value="HELICASE_CTER"/>
    <property type="match status" value="1"/>
</dbReference>
<dbReference type="PANTHER" id="PTHR47958">
    <property type="entry name" value="ATP-DEPENDENT RNA HELICASE DBP3"/>
    <property type="match status" value="1"/>
</dbReference>
<gene>
    <name evidence="4" type="ORF">CGOC_LOCUS8252</name>
</gene>
<dbReference type="AlphaFoldDB" id="A0A3P6UX97"/>
<feature type="compositionally biased region" description="Gly residues" evidence="1">
    <location>
        <begin position="115"/>
        <end position="126"/>
    </location>
</feature>
<dbReference type="CDD" id="cd18787">
    <property type="entry name" value="SF2_C_DEAD"/>
    <property type="match status" value="1"/>
</dbReference>
<dbReference type="EMBL" id="UYRV01029969">
    <property type="protein sequence ID" value="VDK84228.1"/>
    <property type="molecule type" value="Genomic_DNA"/>
</dbReference>
<feature type="chain" id="PRO_5018206462" description="Helicase C-terminal domain-containing protein" evidence="2">
    <location>
        <begin position="19"/>
        <end position="156"/>
    </location>
</feature>
<evidence type="ECO:0000259" key="3">
    <source>
        <dbReference type="PROSITE" id="PS51194"/>
    </source>
</evidence>
<proteinExistence type="predicted"/>
<sequence length="156" mass="17073">MLMQVFMFLIIFVYQVAARGLDIPNVRHVVNFDLPGDIDEYVHRIGRTGRCGNTGRATSFFTEKNRALARDLSQLLSEANKEVPDFLLRMAAEGRSQGNNRSVNRRFGGSDQRRGGGAGATRGGFSGPPVVPPTMQNGFGPNFTVNAMNGFAQPPR</sequence>
<organism evidence="4 5">
    <name type="scientific">Cylicostephanus goldi</name>
    <name type="common">Nematode worm</name>
    <dbReference type="NCBI Taxonomy" id="71465"/>
    <lineage>
        <taxon>Eukaryota</taxon>
        <taxon>Metazoa</taxon>
        <taxon>Ecdysozoa</taxon>
        <taxon>Nematoda</taxon>
        <taxon>Chromadorea</taxon>
        <taxon>Rhabditida</taxon>
        <taxon>Rhabditina</taxon>
        <taxon>Rhabditomorpha</taxon>
        <taxon>Strongyloidea</taxon>
        <taxon>Strongylidae</taxon>
        <taxon>Cylicostephanus</taxon>
    </lineage>
</organism>
<dbReference type="Gene3D" id="3.40.50.300">
    <property type="entry name" value="P-loop containing nucleotide triphosphate hydrolases"/>
    <property type="match status" value="1"/>
</dbReference>
<protein>
    <recommendedName>
        <fullName evidence="3">Helicase C-terminal domain-containing protein</fullName>
    </recommendedName>
</protein>
<feature type="non-terminal residue" evidence="4">
    <location>
        <position position="156"/>
    </location>
</feature>
<dbReference type="Proteomes" id="UP000271889">
    <property type="component" value="Unassembled WGS sequence"/>
</dbReference>
<feature type="signal peptide" evidence="2">
    <location>
        <begin position="1"/>
        <end position="18"/>
    </location>
</feature>
<dbReference type="InterPro" id="IPR001650">
    <property type="entry name" value="Helicase_C-like"/>
</dbReference>
<keyword evidence="5" id="KW-1185">Reference proteome</keyword>